<feature type="domain" description="HTH cro/C1-type" evidence="1">
    <location>
        <begin position="12"/>
        <end position="71"/>
    </location>
</feature>
<sequence length="74" mass="8507">MHKLTKKAIDKISRRENELGLSYEALANKADISKSHLFYLENQSSPKSIDNPKIETLIKLAEALDIPFYKLFID</sequence>
<reference evidence="2" key="1">
    <citation type="submission" date="2021-01" db="EMBL/GenBank/DDBJ databases">
        <title>Description of Breznakiella homolactica.</title>
        <authorList>
            <person name="Song Y."/>
            <person name="Brune A."/>
        </authorList>
    </citation>
    <scope>NUCLEOTIDE SEQUENCE</scope>
    <source>
        <strain evidence="2">RmG30</strain>
    </source>
</reference>
<gene>
    <name evidence="2" type="ORF">JFL75_11450</name>
</gene>
<dbReference type="InterPro" id="IPR001387">
    <property type="entry name" value="Cro/C1-type_HTH"/>
</dbReference>
<dbReference type="SMART" id="SM00530">
    <property type="entry name" value="HTH_XRE"/>
    <property type="match status" value="1"/>
</dbReference>
<dbReference type="Pfam" id="PF01381">
    <property type="entry name" value="HTH_3"/>
    <property type="match status" value="1"/>
</dbReference>
<dbReference type="KEGG" id="bhc:JFL75_11450"/>
<dbReference type="RefSeq" id="WP_215624868.1">
    <property type="nucleotide sequence ID" value="NZ_CP067089.2"/>
</dbReference>
<dbReference type="CDD" id="cd00093">
    <property type="entry name" value="HTH_XRE"/>
    <property type="match status" value="1"/>
</dbReference>
<organism evidence="2 3">
    <name type="scientific">Breznakiella homolactica</name>
    <dbReference type="NCBI Taxonomy" id="2798577"/>
    <lineage>
        <taxon>Bacteria</taxon>
        <taxon>Pseudomonadati</taxon>
        <taxon>Spirochaetota</taxon>
        <taxon>Spirochaetia</taxon>
        <taxon>Spirochaetales</taxon>
        <taxon>Breznakiellaceae</taxon>
        <taxon>Breznakiella</taxon>
    </lineage>
</organism>
<dbReference type="InterPro" id="IPR010982">
    <property type="entry name" value="Lambda_DNA-bd_dom_sf"/>
</dbReference>
<name>A0A7T8B8N8_9SPIR</name>
<dbReference type="Gene3D" id="1.10.260.40">
    <property type="entry name" value="lambda repressor-like DNA-binding domains"/>
    <property type="match status" value="1"/>
</dbReference>
<accession>A0A7T8B8N8</accession>
<evidence type="ECO:0000313" key="3">
    <source>
        <dbReference type="Proteomes" id="UP000595917"/>
    </source>
</evidence>
<dbReference type="PROSITE" id="PS50943">
    <property type="entry name" value="HTH_CROC1"/>
    <property type="match status" value="1"/>
</dbReference>
<proteinExistence type="predicted"/>
<protein>
    <submittedName>
        <fullName evidence="2">Helix-turn-helix transcriptional regulator</fullName>
    </submittedName>
</protein>
<evidence type="ECO:0000259" key="1">
    <source>
        <dbReference type="PROSITE" id="PS50943"/>
    </source>
</evidence>
<dbReference type="AlphaFoldDB" id="A0A7T8B8N8"/>
<keyword evidence="3" id="KW-1185">Reference proteome</keyword>
<dbReference type="EMBL" id="CP067089">
    <property type="protein sequence ID" value="QQO07562.1"/>
    <property type="molecule type" value="Genomic_DNA"/>
</dbReference>
<dbReference type="GO" id="GO:0003677">
    <property type="term" value="F:DNA binding"/>
    <property type="evidence" value="ECO:0007669"/>
    <property type="project" value="InterPro"/>
</dbReference>
<evidence type="ECO:0000313" key="2">
    <source>
        <dbReference type="EMBL" id="QQO07562.1"/>
    </source>
</evidence>
<dbReference type="Proteomes" id="UP000595917">
    <property type="component" value="Chromosome"/>
</dbReference>
<dbReference type="SUPFAM" id="SSF47413">
    <property type="entry name" value="lambda repressor-like DNA-binding domains"/>
    <property type="match status" value="1"/>
</dbReference>